<dbReference type="GeneID" id="28760085"/>
<dbReference type="PANTHER" id="PTHR10039:SF5">
    <property type="entry name" value="NACHT DOMAIN-CONTAINING PROTEIN"/>
    <property type="match status" value="1"/>
</dbReference>
<dbReference type="SUPFAM" id="SSF52540">
    <property type="entry name" value="P-loop containing nucleoside triphosphate hydrolases"/>
    <property type="match status" value="1"/>
</dbReference>
<dbReference type="Proteomes" id="UP000077069">
    <property type="component" value="Unassembled WGS sequence"/>
</dbReference>
<feature type="non-terminal residue" evidence="3">
    <location>
        <position position="342"/>
    </location>
</feature>
<evidence type="ECO:0000259" key="2">
    <source>
        <dbReference type="Pfam" id="PF24883"/>
    </source>
</evidence>
<dbReference type="EMBL" id="KV441553">
    <property type="protein sequence ID" value="OAG04737.1"/>
    <property type="molecule type" value="Genomic_DNA"/>
</dbReference>
<proteinExistence type="predicted"/>
<accession>A0A177CD60</accession>
<dbReference type="AlphaFoldDB" id="A0A177CD60"/>
<dbReference type="InterPro" id="IPR027417">
    <property type="entry name" value="P-loop_NTPase"/>
</dbReference>
<dbReference type="PANTHER" id="PTHR10039">
    <property type="entry name" value="AMELOGENIN"/>
    <property type="match status" value="1"/>
</dbReference>
<gene>
    <name evidence="3" type="ORF">CC84DRAFT_1147559</name>
</gene>
<evidence type="ECO:0000256" key="1">
    <source>
        <dbReference type="ARBA" id="ARBA00022737"/>
    </source>
</evidence>
<name>A0A177CD60_9PLEO</name>
<sequence length="342" mass="39608">MDNLSRDDAFLNSLYFNTMSQRYDTIIEAHEETYDWIFAPEAYPERDARSQIEFRQWLENGTDVYWISGKPGSGKSTLMKFLATCKHTRRYLRRWAGNSHLISAAFYFWIAGGDMQRSQLGLLRQLLFETLNARPSLIGVLHSQAQARLMKTFTSSKWRVESDTLIPSHWTLESLIQALTDLGRETSDQKICYFIDGLDEYDKDHLDLIATIETLCKIPNVKVCVSSRRWPAFENAYGSKPGCKLYLEDLTYHDIFRFARDKLASVPQFDDAEDDLDVDQLAEEIAVRSEGVFLWVFLVIRSLRDGITNGDDAGMLQKRLDQLPTDLEPFFERILRSVDTMY</sequence>
<dbReference type="InterPro" id="IPR056884">
    <property type="entry name" value="NPHP3-like_N"/>
</dbReference>
<dbReference type="Pfam" id="PF24883">
    <property type="entry name" value="NPHP3_N"/>
    <property type="match status" value="1"/>
</dbReference>
<dbReference type="STRING" id="1460663.A0A177CD60"/>
<dbReference type="Gene3D" id="3.40.50.300">
    <property type="entry name" value="P-loop containing nucleotide triphosphate hydrolases"/>
    <property type="match status" value="1"/>
</dbReference>
<organism evidence="3 4">
    <name type="scientific">Paraphaeosphaeria sporulosa</name>
    <dbReference type="NCBI Taxonomy" id="1460663"/>
    <lineage>
        <taxon>Eukaryota</taxon>
        <taxon>Fungi</taxon>
        <taxon>Dikarya</taxon>
        <taxon>Ascomycota</taxon>
        <taxon>Pezizomycotina</taxon>
        <taxon>Dothideomycetes</taxon>
        <taxon>Pleosporomycetidae</taxon>
        <taxon>Pleosporales</taxon>
        <taxon>Massarineae</taxon>
        <taxon>Didymosphaeriaceae</taxon>
        <taxon>Paraphaeosphaeria</taxon>
    </lineage>
</organism>
<keyword evidence="1" id="KW-0677">Repeat</keyword>
<dbReference type="OrthoDB" id="443402at2759"/>
<protein>
    <recommendedName>
        <fullName evidence="2">Nephrocystin 3-like N-terminal domain-containing protein</fullName>
    </recommendedName>
</protein>
<dbReference type="InParanoid" id="A0A177CD60"/>
<evidence type="ECO:0000313" key="4">
    <source>
        <dbReference type="Proteomes" id="UP000077069"/>
    </source>
</evidence>
<evidence type="ECO:0000313" key="3">
    <source>
        <dbReference type="EMBL" id="OAG04737.1"/>
    </source>
</evidence>
<dbReference type="RefSeq" id="XP_018035102.1">
    <property type="nucleotide sequence ID" value="XM_018176599.1"/>
</dbReference>
<keyword evidence="4" id="KW-1185">Reference proteome</keyword>
<feature type="domain" description="Nephrocystin 3-like N-terminal" evidence="2">
    <location>
        <begin position="51"/>
        <end position="228"/>
    </location>
</feature>
<reference evidence="3 4" key="1">
    <citation type="submission" date="2016-05" db="EMBL/GenBank/DDBJ databases">
        <title>Comparative analysis of secretome profiles of manganese(II)-oxidizing ascomycete fungi.</title>
        <authorList>
            <consortium name="DOE Joint Genome Institute"/>
            <person name="Zeiner C.A."/>
            <person name="Purvine S.O."/>
            <person name="Zink E.M."/>
            <person name="Wu S."/>
            <person name="Pasa-Tolic L."/>
            <person name="Chaput D.L."/>
            <person name="Haridas S."/>
            <person name="Grigoriev I.V."/>
            <person name="Santelli C.M."/>
            <person name="Hansel C.M."/>
        </authorList>
    </citation>
    <scope>NUCLEOTIDE SEQUENCE [LARGE SCALE GENOMIC DNA]</scope>
    <source>
        <strain evidence="3 4">AP3s5-JAC2a</strain>
    </source>
</reference>